<feature type="domain" description="PAP-associated" evidence="11">
    <location>
        <begin position="339"/>
        <end position="403"/>
    </location>
</feature>
<feature type="compositionally biased region" description="Acidic residues" evidence="10">
    <location>
        <begin position="1003"/>
        <end position="1021"/>
    </location>
</feature>
<keyword evidence="7" id="KW-0808">Transferase</keyword>
<dbReference type="InterPro" id="IPR002058">
    <property type="entry name" value="PAP_assoc"/>
</dbReference>
<evidence type="ECO:0000256" key="4">
    <source>
        <dbReference type="ARBA" id="ARBA00008593"/>
    </source>
</evidence>
<reference evidence="13 14" key="1">
    <citation type="journal article" date="2018" name="Front. Microbiol.">
        <title>Prospects for Fungal Bioremediation of Acidic Radioactive Waste Sites: Characterization and Genome Sequence of Rhodotorula taiwanensis MD1149.</title>
        <authorList>
            <person name="Tkavc R."/>
            <person name="Matrosova V.Y."/>
            <person name="Grichenko O.E."/>
            <person name="Gostincar C."/>
            <person name="Volpe R.P."/>
            <person name="Klimenkova P."/>
            <person name="Gaidamakova E.K."/>
            <person name="Zhou C.E."/>
            <person name="Stewart B.J."/>
            <person name="Lyman M.G."/>
            <person name="Malfatti S.A."/>
            <person name="Rubinfeld B."/>
            <person name="Courtot M."/>
            <person name="Singh J."/>
            <person name="Dalgard C.L."/>
            <person name="Hamilton T."/>
            <person name="Frey K.G."/>
            <person name="Gunde-Cimerman N."/>
            <person name="Dugan L."/>
            <person name="Daly M.J."/>
        </authorList>
    </citation>
    <scope>NUCLEOTIDE SEQUENCE [LARGE SCALE GENOMIC DNA]</scope>
    <source>
        <strain evidence="13 14">MD1149</strain>
    </source>
</reference>
<dbReference type="Pfam" id="PF03828">
    <property type="entry name" value="PAP_assoc"/>
    <property type="match status" value="1"/>
</dbReference>
<keyword evidence="8" id="KW-0479">Metal-binding</keyword>
<dbReference type="SUPFAM" id="SSF81631">
    <property type="entry name" value="PAP/OAS1 substrate-binding domain"/>
    <property type="match status" value="1"/>
</dbReference>
<dbReference type="GO" id="GO:1990817">
    <property type="term" value="F:poly(A) RNA polymerase activity"/>
    <property type="evidence" value="ECO:0007669"/>
    <property type="project" value="UniProtKB-EC"/>
</dbReference>
<feature type="compositionally biased region" description="Pro residues" evidence="10">
    <location>
        <begin position="1172"/>
        <end position="1182"/>
    </location>
</feature>
<proteinExistence type="inferred from homology"/>
<dbReference type="InterPro" id="IPR043519">
    <property type="entry name" value="NT_sf"/>
</dbReference>
<evidence type="ECO:0000256" key="1">
    <source>
        <dbReference type="ARBA" id="ARBA00001936"/>
    </source>
</evidence>
<dbReference type="GO" id="GO:0031123">
    <property type="term" value="P:RNA 3'-end processing"/>
    <property type="evidence" value="ECO:0007669"/>
    <property type="project" value="TreeGrafter"/>
</dbReference>
<feature type="compositionally biased region" description="Polar residues" evidence="10">
    <location>
        <begin position="1022"/>
        <end position="1034"/>
    </location>
</feature>
<dbReference type="Proteomes" id="UP000237144">
    <property type="component" value="Unassembled WGS sequence"/>
</dbReference>
<dbReference type="EC" id="2.7.7.19" evidence="5"/>
<dbReference type="Pfam" id="PF22600">
    <property type="entry name" value="MTPAP-like_central"/>
    <property type="match status" value="1"/>
</dbReference>
<feature type="compositionally biased region" description="Polar residues" evidence="10">
    <location>
        <begin position="39"/>
        <end position="50"/>
    </location>
</feature>
<name>A0A2S5B455_9BASI</name>
<evidence type="ECO:0000256" key="9">
    <source>
        <dbReference type="ARBA" id="ARBA00022842"/>
    </source>
</evidence>
<dbReference type="OrthoDB" id="407432at2759"/>
<evidence type="ECO:0000256" key="10">
    <source>
        <dbReference type="SAM" id="MobiDB-lite"/>
    </source>
</evidence>
<dbReference type="GO" id="GO:0046872">
    <property type="term" value="F:metal ion binding"/>
    <property type="evidence" value="ECO:0007669"/>
    <property type="project" value="UniProtKB-KW"/>
</dbReference>
<feature type="compositionally biased region" description="Gly residues" evidence="10">
    <location>
        <begin position="549"/>
        <end position="562"/>
    </location>
</feature>
<evidence type="ECO:0000256" key="3">
    <source>
        <dbReference type="ARBA" id="ARBA00004496"/>
    </source>
</evidence>
<dbReference type="Gene3D" id="3.30.460.10">
    <property type="entry name" value="Beta Polymerase, domain 2"/>
    <property type="match status" value="1"/>
</dbReference>
<evidence type="ECO:0000256" key="8">
    <source>
        <dbReference type="ARBA" id="ARBA00022723"/>
    </source>
</evidence>
<dbReference type="Gene3D" id="1.10.1410.10">
    <property type="match status" value="1"/>
</dbReference>
<feature type="compositionally biased region" description="Low complexity" evidence="10">
    <location>
        <begin position="668"/>
        <end position="683"/>
    </location>
</feature>
<dbReference type="PANTHER" id="PTHR12271:SF40">
    <property type="entry name" value="POLY(A) RNA POLYMERASE GLD2"/>
    <property type="match status" value="1"/>
</dbReference>
<feature type="compositionally biased region" description="Low complexity" evidence="10">
    <location>
        <begin position="1106"/>
        <end position="1151"/>
    </location>
</feature>
<evidence type="ECO:0000259" key="11">
    <source>
        <dbReference type="Pfam" id="PF03828"/>
    </source>
</evidence>
<dbReference type="EMBL" id="PJQD01000080">
    <property type="protein sequence ID" value="POY71564.1"/>
    <property type="molecule type" value="Genomic_DNA"/>
</dbReference>
<evidence type="ECO:0000313" key="14">
    <source>
        <dbReference type="Proteomes" id="UP000237144"/>
    </source>
</evidence>
<feature type="region of interest" description="Disordered" evidence="10">
    <location>
        <begin position="464"/>
        <end position="715"/>
    </location>
</feature>
<evidence type="ECO:0000256" key="6">
    <source>
        <dbReference type="ARBA" id="ARBA00022490"/>
    </source>
</evidence>
<dbReference type="AlphaFoldDB" id="A0A2S5B455"/>
<feature type="compositionally biased region" description="Basic and acidic residues" evidence="10">
    <location>
        <begin position="1"/>
        <end position="12"/>
    </location>
</feature>
<dbReference type="SUPFAM" id="SSF81301">
    <property type="entry name" value="Nucleotidyltransferase"/>
    <property type="match status" value="1"/>
</dbReference>
<sequence>MLASPRAREPLRFAESSQGDGNDDGQPEPRLAAEATEPVASTSAGTSNVAQEHPAAVEQPIQPPLNLKQQQHPPSSHPHPPPPPSYSLWRDGVSYAHAPDLTHYLESTFVPSVVPQPDEYHAKDQARQYLEKLADQVSPGAKLLPFGSMANGFALKNSDMDLCCFLAKDAPVREPSELVEILGRLIEQETNFYVKMLPRARIPIIKLTIPPSTDVPMGMACDIGFENRLALENTRLLLTYAMIDSRLRTLVLFLKVWTKRRKINNPYRGTLSSYGYVLLVIQFLAHVKQPPVLPNLQRLSSPDGSAAEETMFDGHDISFFDDLDALPSLFQTTNTETSGELLIDFFRYFSKEFNFTHQVVSIRSDKGVLPKLQKGWHVDFEFDPELTVRDQHKLCVEDPFQLDYNVARTVTRDGLYTIRGEFMRAFRILTTPTRSPEGIGAVINSLCEEREDYLLIHPADDPTAHYNHRLYPGSPAHPQQRSPRRRSAPSPRMGPTAYGQALHHQPPHLGQSPVLGREHPFWNSMNGGSPIMNGGGEHSAPRLGPAPVEGGGGADQAGGKAGGALAEPFHPGGQASHQPHPGRPPHPISEYPYGGRPPIQHASTPPTVAGSPPPPSASLEVASSSSSRERRQSWDGTSAGKAGSSTSGTTLNGGYDLHRFFQNPQQQPSSSSVSEVGGPTSTSMAAVTSTGSTLNGRGTVSLTAPSSPDMMSQSAYFAGHPTSHYAYPYSGRSQHRHGPSGPTGPYQAGAHVGPRLATSVPRNPHTAHHAYTNPYASAPVPYPPTGPPAPGGSGYVTPNGYPLVGAASPVPAAAAALAALPPPPAPIFPEEDRQTVAMANNITFGSFPEMLPLPSYAQYHASGGSAAYLAGGGGWAPEPYGVSGPMRSGNRTHGPGGGPRRPIPRHSLSSTAENEHSGEEDNEEDGTFPTDSATNGPTVRSTYRHPFPPLLGKDAPLSRDDDDESDRAPRVRGRSAPHVRLGPDGRETLLFGAIEVTLPRAEDVEEAEQEEVEREQEDDTASEASSPGTGTASIDSAEDEVAFLGPTPSSTEGGSEPVAATTDQIPPHAVRSIPVLTTQPPTPAKALGSPPRNALGLDEESSAQDSPSRPSRSGSRAASPRRSLEKSASPSSTSSQPATEGNSVHAEAPAAPHEHEDDLVNGISSLSFEPSSTPPSPASPSV</sequence>
<comment type="cofactor">
    <cofactor evidence="1">
        <name>Mn(2+)</name>
        <dbReference type="ChEBI" id="CHEBI:29035"/>
    </cofactor>
</comment>
<feature type="region of interest" description="Disordered" evidence="10">
    <location>
        <begin position="881"/>
        <end position="1182"/>
    </location>
</feature>
<feature type="domain" description="Poly(A) RNA polymerase mitochondrial-like central palm" evidence="12">
    <location>
        <begin position="112"/>
        <end position="241"/>
    </location>
</feature>
<evidence type="ECO:0000259" key="12">
    <source>
        <dbReference type="Pfam" id="PF22600"/>
    </source>
</evidence>
<feature type="compositionally biased region" description="Pro residues" evidence="10">
    <location>
        <begin position="75"/>
        <end position="85"/>
    </location>
</feature>
<comment type="subcellular location">
    <subcellularLocation>
        <location evidence="3">Cytoplasm</location>
    </subcellularLocation>
</comment>
<feature type="compositionally biased region" description="Low complexity" evidence="10">
    <location>
        <begin position="617"/>
        <end position="626"/>
    </location>
</feature>
<keyword evidence="6" id="KW-0963">Cytoplasm</keyword>
<evidence type="ECO:0000313" key="13">
    <source>
        <dbReference type="EMBL" id="POY71564.1"/>
    </source>
</evidence>
<feature type="compositionally biased region" description="Low complexity" evidence="10">
    <location>
        <begin position="636"/>
        <end position="654"/>
    </location>
</feature>
<comment type="cofactor">
    <cofactor evidence="2">
        <name>Mg(2+)</name>
        <dbReference type="ChEBI" id="CHEBI:18420"/>
    </cofactor>
</comment>
<keyword evidence="9" id="KW-0460">Magnesium</keyword>
<dbReference type="InterPro" id="IPR054708">
    <property type="entry name" value="MTPAP-like_central"/>
</dbReference>
<dbReference type="PANTHER" id="PTHR12271">
    <property type="entry name" value="POLY A POLYMERASE CID PAP -RELATED"/>
    <property type="match status" value="1"/>
</dbReference>
<feature type="region of interest" description="Disordered" evidence="10">
    <location>
        <begin position="1"/>
        <end position="88"/>
    </location>
</feature>
<protein>
    <recommendedName>
        <fullName evidence="5">polynucleotide adenylyltransferase</fullName>
        <ecNumber evidence="5">2.7.7.19</ecNumber>
    </recommendedName>
</protein>
<feature type="compositionally biased region" description="Polar residues" evidence="10">
    <location>
        <begin position="684"/>
        <end position="715"/>
    </location>
</feature>
<comment type="similarity">
    <text evidence="4">Belongs to the DNA polymerase type-B-like family.</text>
</comment>
<dbReference type="GO" id="GO:0005737">
    <property type="term" value="C:cytoplasm"/>
    <property type="evidence" value="ECO:0007669"/>
    <property type="project" value="UniProtKB-SubCell"/>
</dbReference>
<comment type="caution">
    <text evidence="13">The sequence shown here is derived from an EMBL/GenBank/DDBJ whole genome shotgun (WGS) entry which is preliminary data.</text>
</comment>
<evidence type="ECO:0000256" key="7">
    <source>
        <dbReference type="ARBA" id="ARBA00022679"/>
    </source>
</evidence>
<organism evidence="13 14">
    <name type="scientific">Rhodotorula taiwanensis</name>
    <dbReference type="NCBI Taxonomy" id="741276"/>
    <lineage>
        <taxon>Eukaryota</taxon>
        <taxon>Fungi</taxon>
        <taxon>Dikarya</taxon>
        <taxon>Basidiomycota</taxon>
        <taxon>Pucciniomycotina</taxon>
        <taxon>Microbotryomycetes</taxon>
        <taxon>Sporidiobolales</taxon>
        <taxon>Sporidiobolaceae</taxon>
        <taxon>Rhodotorula</taxon>
    </lineage>
</organism>
<feature type="compositionally biased region" description="Polar residues" evidence="10">
    <location>
        <begin position="929"/>
        <end position="941"/>
    </location>
</feature>
<keyword evidence="14" id="KW-1185">Reference proteome</keyword>
<evidence type="ECO:0000256" key="5">
    <source>
        <dbReference type="ARBA" id="ARBA00012388"/>
    </source>
</evidence>
<dbReference type="GO" id="GO:0010605">
    <property type="term" value="P:negative regulation of macromolecule metabolic process"/>
    <property type="evidence" value="ECO:0007669"/>
    <property type="project" value="UniProtKB-ARBA"/>
</dbReference>
<accession>A0A2S5B455</accession>
<gene>
    <name evidence="13" type="ORF">BMF94_5427</name>
</gene>
<dbReference type="CDD" id="cd05402">
    <property type="entry name" value="NT_PAP_TUTase"/>
    <property type="match status" value="1"/>
</dbReference>
<dbReference type="STRING" id="741276.A0A2S5B455"/>
<evidence type="ECO:0000256" key="2">
    <source>
        <dbReference type="ARBA" id="ARBA00001946"/>
    </source>
</evidence>